<organism evidence="2 3">
    <name type="scientific">Vibrio porteresiae DSM 19223</name>
    <dbReference type="NCBI Taxonomy" id="1123496"/>
    <lineage>
        <taxon>Bacteria</taxon>
        <taxon>Pseudomonadati</taxon>
        <taxon>Pseudomonadota</taxon>
        <taxon>Gammaproteobacteria</taxon>
        <taxon>Vibrionales</taxon>
        <taxon>Vibrionaceae</taxon>
        <taxon>Vibrio</taxon>
    </lineage>
</organism>
<dbReference type="InterPro" id="IPR023374">
    <property type="entry name" value="AttH-like_dom_sf"/>
</dbReference>
<dbReference type="Pfam" id="PF07143">
    <property type="entry name" value="CrtC"/>
    <property type="match status" value="1"/>
</dbReference>
<proteinExistence type="predicted"/>
<sequence>MRLFRHGWCLLLIGLLTLLLVLGLGYAYWAGFILHHVNKENSLDPFFADRQSYHPVTNTQSVVLPDDFAFHPAFQNEWWTLLANVSDTKGHRYGVQWTYMRLAHDDAESVSWDHPQLYLAQVVVSDKHHVWKSQRLSRGGIGQAGLSFAPFHLWLDNWDWRGVSDMPLPGLLAVDSDELGLKLEMHSALPFVLPGERGYRRLNREGPVAVYAIDAPRVQIEGSLRLNGVTEPISVSGVAWLSKRWGNDFVMQKRRNWDWLVFHLEGGTELSITRFRQVGDLPFSTGLITLPSGEVLNLGPDEVQVTPQLTATTDNGHEFPSQWHIQVPAYDIDLTATAMNKDLWLPFIVPYWQGPVNVSGSHNAQGFMQLTGY</sequence>
<evidence type="ECO:0000313" key="2">
    <source>
        <dbReference type="EMBL" id="WPC72329.1"/>
    </source>
</evidence>
<dbReference type="RefSeq" id="WP_261895906.1">
    <property type="nucleotide sequence ID" value="NZ_AP024895.1"/>
</dbReference>
<name>A0ABZ0Q7C7_9VIBR</name>
<dbReference type="PANTHER" id="PTHR38591">
    <property type="entry name" value="HYDROLASE"/>
    <property type="match status" value="1"/>
</dbReference>
<evidence type="ECO:0000313" key="3">
    <source>
        <dbReference type="Proteomes" id="UP001304071"/>
    </source>
</evidence>
<reference evidence="2 3" key="1">
    <citation type="submission" date="2023-11" db="EMBL/GenBank/DDBJ databases">
        <title>Plant-associative lifestyle of Vibrio porteresiae and its evolutionary dynamics.</title>
        <authorList>
            <person name="Rameshkumar N."/>
            <person name="Kirti K."/>
        </authorList>
    </citation>
    <scope>NUCLEOTIDE SEQUENCE [LARGE SCALE GENOMIC DNA]</scope>
    <source>
        <strain evidence="2 3">MSSRF30</strain>
    </source>
</reference>
<dbReference type="EMBL" id="CP138203">
    <property type="protein sequence ID" value="WPC72329.1"/>
    <property type="molecule type" value="Genomic_DNA"/>
</dbReference>
<dbReference type="Pfam" id="PF17186">
    <property type="entry name" value="Lipocalin_9"/>
    <property type="match status" value="1"/>
</dbReference>
<dbReference type="PANTHER" id="PTHR38591:SF1">
    <property type="entry name" value="BLL1000 PROTEIN"/>
    <property type="match status" value="1"/>
</dbReference>
<accession>A0ABZ0Q7C7</accession>
<protein>
    <submittedName>
        <fullName evidence="2">Lipocalin-like domain-containing protein</fullName>
    </submittedName>
</protein>
<gene>
    <name evidence="2" type="ORF">R8Z52_09275</name>
</gene>
<dbReference type="SUPFAM" id="SSF159245">
    <property type="entry name" value="AttH-like"/>
    <property type="match status" value="1"/>
</dbReference>
<dbReference type="InterPro" id="IPR010791">
    <property type="entry name" value="AttH_dom"/>
</dbReference>
<dbReference type="Proteomes" id="UP001304071">
    <property type="component" value="Chromosome 1"/>
</dbReference>
<dbReference type="Gene3D" id="2.40.370.10">
    <property type="entry name" value="AttH-like domain"/>
    <property type="match status" value="2"/>
</dbReference>
<keyword evidence="3" id="KW-1185">Reference proteome</keyword>
<evidence type="ECO:0000259" key="1">
    <source>
        <dbReference type="Pfam" id="PF07143"/>
    </source>
</evidence>
<feature type="domain" description="AttH" evidence="1">
    <location>
        <begin position="77"/>
        <end position="247"/>
    </location>
</feature>